<protein>
    <submittedName>
        <fullName evidence="1">Uncharacterized protein</fullName>
    </submittedName>
</protein>
<accession>A0A2H0REJ9</accession>
<name>A0A2H0REJ9_9BACT</name>
<reference evidence="1 2" key="1">
    <citation type="submission" date="2017-09" db="EMBL/GenBank/DDBJ databases">
        <title>Depth-based differentiation of microbial function through sediment-hosted aquifers and enrichment of novel symbionts in the deep terrestrial subsurface.</title>
        <authorList>
            <person name="Probst A.J."/>
            <person name="Ladd B."/>
            <person name="Jarett J.K."/>
            <person name="Geller-Mcgrath D.E."/>
            <person name="Sieber C.M."/>
            <person name="Emerson J.B."/>
            <person name="Anantharaman K."/>
            <person name="Thomas B.C."/>
            <person name="Malmstrom R."/>
            <person name="Stieglmeier M."/>
            <person name="Klingl A."/>
            <person name="Woyke T."/>
            <person name="Ryan C.M."/>
            <person name="Banfield J.F."/>
        </authorList>
    </citation>
    <scope>NUCLEOTIDE SEQUENCE [LARGE SCALE GENOMIC DNA]</scope>
    <source>
        <strain evidence="1">CG10_big_fil_rev_8_21_14_0_10_51_16</strain>
    </source>
</reference>
<gene>
    <name evidence="1" type="ORF">COV10_02120</name>
</gene>
<dbReference type="EMBL" id="PCYI01000014">
    <property type="protein sequence ID" value="PIR44981.1"/>
    <property type="molecule type" value="Genomic_DNA"/>
</dbReference>
<evidence type="ECO:0000313" key="2">
    <source>
        <dbReference type="Proteomes" id="UP000228767"/>
    </source>
</evidence>
<sequence length="93" mass="10792">KGFYTNESVELVKEAGFLGARTTKLCAIVSDEDPFLLPTTLQVYPFPFRKLTENTYYWGRLLEPYRQRAPMLNQIGVSILSMYSWLSMAKKNF</sequence>
<dbReference type="AlphaFoldDB" id="A0A2H0REJ9"/>
<comment type="caution">
    <text evidence="1">The sequence shown here is derived from an EMBL/GenBank/DDBJ whole genome shotgun (WGS) entry which is preliminary data.</text>
</comment>
<evidence type="ECO:0000313" key="1">
    <source>
        <dbReference type="EMBL" id="PIR44981.1"/>
    </source>
</evidence>
<dbReference type="Proteomes" id="UP000228767">
    <property type="component" value="Unassembled WGS sequence"/>
</dbReference>
<feature type="non-terminal residue" evidence="1">
    <location>
        <position position="1"/>
    </location>
</feature>
<organism evidence="1 2">
    <name type="scientific">Candidatus Vogelbacteria bacterium CG10_big_fil_rev_8_21_14_0_10_51_16</name>
    <dbReference type="NCBI Taxonomy" id="1975045"/>
    <lineage>
        <taxon>Bacteria</taxon>
        <taxon>Candidatus Vogeliibacteriota</taxon>
    </lineage>
</organism>
<proteinExistence type="predicted"/>